<dbReference type="PROSITE" id="PS51720">
    <property type="entry name" value="G_AIG1"/>
    <property type="match status" value="1"/>
</dbReference>
<dbReference type="Gene3D" id="3.40.50.300">
    <property type="entry name" value="P-loop containing nucleotide triphosphate hydrolases"/>
    <property type="match status" value="1"/>
</dbReference>
<dbReference type="Pfam" id="PF04548">
    <property type="entry name" value="AIG1"/>
    <property type="match status" value="1"/>
</dbReference>
<proteinExistence type="inferred from homology"/>
<dbReference type="InterPro" id="IPR045058">
    <property type="entry name" value="GIMA/IAN/Toc"/>
</dbReference>
<dbReference type="SUPFAM" id="SSF52540">
    <property type="entry name" value="P-loop containing nucleoside triphosphate hydrolases"/>
    <property type="match status" value="1"/>
</dbReference>
<keyword evidence="5" id="KW-1185">Reference proteome</keyword>
<evidence type="ECO:0000256" key="2">
    <source>
        <dbReference type="ARBA" id="ARBA00022741"/>
    </source>
</evidence>
<name>A0A9U8EBF6_BIOGL</name>
<comment type="similarity">
    <text evidence="1">Belongs to the TRAFAC class TrmE-Era-EngA-EngB-Septin-like GTPase superfamily. AIG1/Toc34/Toc159-like paraseptin GTPase family. IAN subfamily.</text>
</comment>
<organism evidence="5 6">
    <name type="scientific">Biomphalaria glabrata</name>
    <name type="common">Bloodfluke planorb</name>
    <name type="synonym">Freshwater snail</name>
    <dbReference type="NCBI Taxonomy" id="6526"/>
    <lineage>
        <taxon>Eukaryota</taxon>
        <taxon>Metazoa</taxon>
        <taxon>Spiralia</taxon>
        <taxon>Lophotrochozoa</taxon>
        <taxon>Mollusca</taxon>
        <taxon>Gastropoda</taxon>
        <taxon>Heterobranchia</taxon>
        <taxon>Euthyneura</taxon>
        <taxon>Panpulmonata</taxon>
        <taxon>Hygrophila</taxon>
        <taxon>Lymnaeoidea</taxon>
        <taxon>Planorbidae</taxon>
        <taxon>Biomphalaria</taxon>
    </lineage>
</organism>
<dbReference type="InterPro" id="IPR006703">
    <property type="entry name" value="G_AIG1"/>
</dbReference>
<evidence type="ECO:0000256" key="1">
    <source>
        <dbReference type="ARBA" id="ARBA00008535"/>
    </source>
</evidence>
<dbReference type="GO" id="GO:0005525">
    <property type="term" value="F:GTP binding"/>
    <property type="evidence" value="ECO:0007669"/>
    <property type="project" value="UniProtKB-KW"/>
</dbReference>
<evidence type="ECO:0000313" key="5">
    <source>
        <dbReference type="Proteomes" id="UP001165740"/>
    </source>
</evidence>
<evidence type="ECO:0000256" key="3">
    <source>
        <dbReference type="ARBA" id="ARBA00023134"/>
    </source>
</evidence>
<dbReference type="Proteomes" id="UP001165740">
    <property type="component" value="Chromosome 9"/>
</dbReference>
<keyword evidence="3" id="KW-0342">GTP-binding</keyword>
<feature type="domain" description="AIG1-type G" evidence="4">
    <location>
        <begin position="1"/>
        <end position="218"/>
    </location>
</feature>
<dbReference type="PANTHER" id="PTHR10903">
    <property type="entry name" value="GTPASE, IMAP FAMILY MEMBER-RELATED"/>
    <property type="match status" value="1"/>
</dbReference>
<protein>
    <submittedName>
        <fullName evidence="6">GTPase IMAP family member 1-like</fullName>
    </submittedName>
</protein>
<keyword evidence="2" id="KW-0547">Nucleotide-binding</keyword>
<dbReference type="GeneID" id="106066667"/>
<gene>
    <name evidence="6" type="primary">LOC106066667</name>
</gene>
<reference evidence="6" key="1">
    <citation type="submission" date="2025-08" db="UniProtKB">
        <authorList>
            <consortium name="RefSeq"/>
        </authorList>
    </citation>
    <scope>IDENTIFICATION</scope>
</reference>
<dbReference type="RefSeq" id="XP_013081189.2">
    <property type="nucleotide sequence ID" value="XM_013225735.2"/>
</dbReference>
<dbReference type="OMA" id="MIVITHG"/>
<dbReference type="PANTHER" id="PTHR10903:SF184">
    <property type="entry name" value="GTP-BINDING PROTEIN A"/>
    <property type="match status" value="1"/>
</dbReference>
<evidence type="ECO:0000259" key="4">
    <source>
        <dbReference type="PROSITE" id="PS51720"/>
    </source>
</evidence>
<dbReference type="KEGG" id="bgt:106066667"/>
<dbReference type="AlphaFoldDB" id="A0A9U8EBF6"/>
<accession>A0A9U8EBF6</accession>
<dbReference type="OrthoDB" id="10061751at2759"/>
<sequence>MQPIRLALLGKTGHGKTSTGNTILRKQVFKQWIHQNNGTELVVMHSEDIESVRVKVYDTPGVMRTEFSEKDGAKMTLMDMDYLMSAANGMDVFILVYSWSARFTHEESQVIVVLERIFGKQFLQKHGMIVITHGDDFVTHHPNSTNLKGDFELWCQNHTRGFKDLVSKVNNRILLVNNIEPLTEGSSRMESSKAILAMARNLIATNGSYSKTEYDNQKRWCTVL</sequence>
<evidence type="ECO:0000313" key="6">
    <source>
        <dbReference type="RefSeq" id="XP_013081189.2"/>
    </source>
</evidence>
<dbReference type="InterPro" id="IPR027417">
    <property type="entry name" value="P-loop_NTPase"/>
</dbReference>